<evidence type="ECO:0000313" key="1">
    <source>
        <dbReference type="EMBL" id="PIO27054.1"/>
    </source>
</evidence>
<protein>
    <submittedName>
        <fullName evidence="1">Uncharacterized protein</fullName>
    </submittedName>
</protein>
<gene>
    <name evidence="1" type="ORF">AB205_0202530</name>
</gene>
<dbReference type="EMBL" id="KV941227">
    <property type="protein sequence ID" value="PIO27054.1"/>
    <property type="molecule type" value="Genomic_DNA"/>
</dbReference>
<accession>A0A2G9RGT2</accession>
<dbReference type="OrthoDB" id="6351677at2759"/>
<dbReference type="AlphaFoldDB" id="A0A2G9RGT2"/>
<proteinExistence type="predicted"/>
<sequence>MSSRVCEDKGWIFETKDSKSEEMEWRGLFAWALERLQLAQIQINKQLSSLNDNGFNKPVILQHYGGTKKNLILKQKKNSKPVFVLMNGKPHIPEIRRDNPSLQKLHYALIDGSSMTKIFWVHSHHLDMAAFFFLTGQ</sequence>
<feature type="non-terminal residue" evidence="1">
    <location>
        <position position="137"/>
    </location>
</feature>
<name>A0A2G9RGT2_AQUCT</name>
<reference evidence="1" key="1">
    <citation type="submission" date="2017-08" db="EMBL/GenBank/DDBJ databases">
        <title>Assembly of the North American Bullfrog Genome.</title>
        <authorList>
            <person name="Warren R.L."/>
            <person name="Vandervalk B.P."/>
            <person name="Kucuk E."/>
            <person name="Birol I."/>
            <person name="Helbing C."/>
            <person name="Pandoh P."/>
            <person name="Behsaz B."/>
            <person name="Mohamadi H."/>
            <person name="Chu J."/>
            <person name="Jackman S."/>
            <person name="Hammond S.A."/>
            <person name="Veldhoen N."/>
            <person name="Kirk H."/>
            <person name="Zhao Y."/>
            <person name="Coope R."/>
            <person name="Pleasance S."/>
            <person name="Moore R."/>
            <person name="Holt R."/>
        </authorList>
    </citation>
    <scope>NUCLEOTIDE SEQUENCE</scope>
    <source>
        <strain evidence="1">Bruno</strain>
        <tissue evidence="1">Liver</tissue>
    </source>
</reference>
<organism evidence="1">
    <name type="scientific">Aquarana catesbeiana</name>
    <name type="common">American bullfrog</name>
    <name type="synonym">Rana catesbeiana</name>
    <dbReference type="NCBI Taxonomy" id="8400"/>
    <lineage>
        <taxon>Eukaryota</taxon>
        <taxon>Metazoa</taxon>
        <taxon>Chordata</taxon>
        <taxon>Craniata</taxon>
        <taxon>Vertebrata</taxon>
        <taxon>Euteleostomi</taxon>
        <taxon>Amphibia</taxon>
        <taxon>Batrachia</taxon>
        <taxon>Anura</taxon>
        <taxon>Neobatrachia</taxon>
        <taxon>Ranoidea</taxon>
        <taxon>Ranidae</taxon>
        <taxon>Aquarana</taxon>
    </lineage>
</organism>